<feature type="region of interest" description="Disordered" evidence="1">
    <location>
        <begin position="1"/>
        <end position="23"/>
    </location>
</feature>
<accession>A0A2W5P0C6</accession>
<dbReference type="Proteomes" id="UP000249082">
    <property type="component" value="Unassembled WGS sequence"/>
</dbReference>
<proteinExistence type="predicted"/>
<reference evidence="2 3" key="1">
    <citation type="submission" date="2017-08" db="EMBL/GenBank/DDBJ databases">
        <title>Infants hospitalized years apart are colonized by the same room-sourced microbial strains.</title>
        <authorList>
            <person name="Brooks B."/>
            <person name="Olm M.R."/>
            <person name="Firek B.A."/>
            <person name="Baker R."/>
            <person name="Thomas B.C."/>
            <person name="Morowitz M.J."/>
            <person name="Banfield J.F."/>
        </authorList>
    </citation>
    <scope>NUCLEOTIDE SEQUENCE [LARGE SCALE GENOMIC DNA]</scope>
    <source>
        <strain evidence="2">S2_005_002_R2_33</strain>
    </source>
</reference>
<evidence type="ECO:0000313" key="2">
    <source>
        <dbReference type="EMBL" id="PZQ56255.1"/>
    </source>
</evidence>
<gene>
    <name evidence="2" type="ORF">DI555_06475</name>
</gene>
<dbReference type="AlphaFoldDB" id="A0A2W5P0C6"/>
<feature type="compositionally biased region" description="Basic and acidic residues" evidence="1">
    <location>
        <begin position="12"/>
        <end position="23"/>
    </location>
</feature>
<sequence>MGTATSRRSRERLKEQARAHDDIHRKWAARHPARARDERQLRKFNAAVRKDFGHKVNGTPETCARASVTRQGAVARLFEAGDIDAEQLAASQSIAQTHARITGDVAINTVSFETRVDQSGKFGDAFYEKLGSVRAEVAYTGWRQALPHPSLVLAVIIDDEGISVVAKRFGMRNARAKKILSDALDRWRSCSIEACKFVDDATLAAAQAGIL</sequence>
<evidence type="ECO:0000256" key="1">
    <source>
        <dbReference type="SAM" id="MobiDB-lite"/>
    </source>
</evidence>
<name>A0A2W5P0C6_9SPHN</name>
<protein>
    <submittedName>
        <fullName evidence="2">Uncharacterized protein</fullName>
    </submittedName>
</protein>
<dbReference type="EMBL" id="QFPX01000004">
    <property type="protein sequence ID" value="PZQ56255.1"/>
    <property type="molecule type" value="Genomic_DNA"/>
</dbReference>
<evidence type="ECO:0000313" key="3">
    <source>
        <dbReference type="Proteomes" id="UP000249082"/>
    </source>
</evidence>
<comment type="caution">
    <text evidence="2">The sequence shown here is derived from an EMBL/GenBank/DDBJ whole genome shotgun (WGS) entry which is preliminary data.</text>
</comment>
<organism evidence="2 3">
    <name type="scientific">Novosphingobium pentaromativorans</name>
    <dbReference type="NCBI Taxonomy" id="205844"/>
    <lineage>
        <taxon>Bacteria</taxon>
        <taxon>Pseudomonadati</taxon>
        <taxon>Pseudomonadota</taxon>
        <taxon>Alphaproteobacteria</taxon>
        <taxon>Sphingomonadales</taxon>
        <taxon>Sphingomonadaceae</taxon>
        <taxon>Novosphingobium</taxon>
    </lineage>
</organism>